<reference evidence="2" key="1">
    <citation type="submission" date="2016-10" db="EMBL/GenBank/DDBJ databases">
        <authorList>
            <person name="Varghese N."/>
            <person name="Submissions S."/>
        </authorList>
    </citation>
    <scope>NUCLEOTIDE SEQUENCE [LARGE SCALE GENOMIC DNA]</scope>
    <source>
        <strain evidence="2">SLH 33</strain>
    </source>
</reference>
<organism evidence="1 2">
    <name type="scientific">Methanococcoides vulcani</name>
    <dbReference type="NCBI Taxonomy" id="1353158"/>
    <lineage>
        <taxon>Archaea</taxon>
        <taxon>Methanobacteriati</taxon>
        <taxon>Methanobacteriota</taxon>
        <taxon>Stenosarchaea group</taxon>
        <taxon>Methanomicrobia</taxon>
        <taxon>Methanosarcinales</taxon>
        <taxon>Methanosarcinaceae</taxon>
        <taxon>Methanococcoides</taxon>
    </lineage>
</organism>
<gene>
    <name evidence="1" type="ORF">SAMN04488587_1183</name>
</gene>
<dbReference type="STRING" id="1353158.SAMN04488587_1183"/>
<name>A0A1H9ZSI1_9EURY</name>
<accession>A0A1H9ZSI1</accession>
<evidence type="ECO:0000313" key="1">
    <source>
        <dbReference type="EMBL" id="SES83780.1"/>
    </source>
</evidence>
<protein>
    <submittedName>
        <fullName evidence="1">Uncharacterized protein</fullName>
    </submittedName>
</protein>
<dbReference type="AlphaFoldDB" id="A0A1H9ZSI1"/>
<sequence length="67" mass="7760">MRIMIMMRCEELNIEVREANGVEPNMKDMNSGKDQADTIAYHINIQGDYDILPHVIASRRPTSLFHE</sequence>
<proteinExistence type="predicted"/>
<evidence type="ECO:0000313" key="2">
    <source>
        <dbReference type="Proteomes" id="UP000243338"/>
    </source>
</evidence>
<dbReference type="Proteomes" id="UP000243338">
    <property type="component" value="Unassembled WGS sequence"/>
</dbReference>
<dbReference type="EMBL" id="FOHQ01000003">
    <property type="protein sequence ID" value="SES83780.1"/>
    <property type="molecule type" value="Genomic_DNA"/>
</dbReference>
<keyword evidence="2" id="KW-1185">Reference proteome</keyword>